<protein>
    <recommendedName>
        <fullName evidence="3">Lipoprotein</fullName>
    </recommendedName>
</protein>
<dbReference type="Proteomes" id="UP000011651">
    <property type="component" value="Unassembled WGS sequence"/>
</dbReference>
<dbReference type="PROSITE" id="PS51257">
    <property type="entry name" value="PROKAR_LIPOPROTEIN"/>
    <property type="match status" value="1"/>
</dbReference>
<name>L9U8G2_9GAMM</name>
<gene>
    <name evidence="1" type="ORF">HALTITAN_2084</name>
</gene>
<dbReference type="EMBL" id="AOPO01000008">
    <property type="protein sequence ID" value="ELY21200.1"/>
    <property type="molecule type" value="Genomic_DNA"/>
</dbReference>
<evidence type="ECO:0000313" key="1">
    <source>
        <dbReference type="EMBL" id="ELY21200.1"/>
    </source>
</evidence>
<comment type="caution">
    <text evidence="1">The sequence shown here is derived from an EMBL/GenBank/DDBJ whole genome shotgun (WGS) entry which is preliminary data.</text>
</comment>
<proteinExistence type="predicted"/>
<accession>L9U8G2</accession>
<dbReference type="PATRIC" id="fig|1204738.3.peg.3130"/>
<dbReference type="AlphaFoldDB" id="L9U8G2"/>
<sequence>MYEGGKMNKLYKMLPVSLLSTVILCGCVSGYSNNEYQGSTAPHVFDMFGKGKRIIFSWDGNDVQAIRAVDTLDISQAASLKRSSSDSMSYACLHVTRGRAGLCDGVSFDLFEERQFSGVADSIVGTALLPLTLSLDILEPHKKGGNTANSFTNVGVSREAISYFSRLLNEAVYKDYVSAKSQQSIEQFESFMEKYNVEYDDEKFSSVLDEIKRGSIVRYRNMGTVDGYLSAFGLSLSSYDSDNAKNLAVTQGEKEKVAEYLRDVEEGEIIRLGEEVLTYEVESNHSEGIGQSSAGLVSRTQATARDVNTRVRVTMNVRPLNNDYTVRLRIIQHAEHQCISSMEKTSYPIQECDILNDDRDIGEVELTLSKSNNWTGVQEINSKVAYFTVIESPVAKHEAVLSKLAVEPELVSIEAVR</sequence>
<organism evidence="1 2">
    <name type="scientific">Vreelandella titanicae BH1</name>
    <dbReference type="NCBI Taxonomy" id="1204738"/>
    <lineage>
        <taxon>Bacteria</taxon>
        <taxon>Pseudomonadati</taxon>
        <taxon>Pseudomonadota</taxon>
        <taxon>Gammaproteobacteria</taxon>
        <taxon>Oceanospirillales</taxon>
        <taxon>Halomonadaceae</taxon>
        <taxon>Vreelandella</taxon>
    </lineage>
</organism>
<evidence type="ECO:0000313" key="2">
    <source>
        <dbReference type="Proteomes" id="UP000011651"/>
    </source>
</evidence>
<evidence type="ECO:0008006" key="3">
    <source>
        <dbReference type="Google" id="ProtNLM"/>
    </source>
</evidence>
<reference evidence="1 2" key="1">
    <citation type="journal article" date="2013" name="Genome Announc.">
        <title>Draft Genome of the Marine Gammaproteobacterium Halomonas titanicae.</title>
        <authorList>
            <person name="Sanchez-Porro C."/>
            <person name="de la Haba R.R."/>
            <person name="Cruz-Hernandez N."/>
            <person name="Gonzalez J.M."/>
            <person name="Reyes-Guirao C."/>
            <person name="Navarro-Sampedro L."/>
            <person name="Carballo M."/>
            <person name="Ventosa A."/>
        </authorList>
    </citation>
    <scope>NUCLEOTIDE SEQUENCE [LARGE SCALE GENOMIC DNA]</scope>
    <source>
        <strain evidence="1 2">BH1</strain>
    </source>
</reference>